<dbReference type="EMBL" id="LHXY01000061">
    <property type="protein sequence ID" value="KXB00963.1"/>
    <property type="molecule type" value="Genomic_DNA"/>
</dbReference>
<keyword evidence="2" id="KW-1185">Reference proteome</keyword>
<dbReference type="AlphaFoldDB" id="A0A133V3F5"/>
<dbReference type="PANTHER" id="PTHR32027">
    <property type="entry name" value="CYTOSINE DEAMINASE"/>
    <property type="match status" value="1"/>
</dbReference>
<dbReference type="InterPro" id="IPR032466">
    <property type="entry name" value="Metal_Hydrolase"/>
</dbReference>
<gene>
    <name evidence="1" type="ORF">AKJ44_03075</name>
</gene>
<dbReference type="SUPFAM" id="SSF51556">
    <property type="entry name" value="Metallo-dependent hydrolases"/>
    <property type="match status" value="1"/>
</dbReference>
<dbReference type="GO" id="GO:0016814">
    <property type="term" value="F:hydrolase activity, acting on carbon-nitrogen (but not peptide) bonds, in cyclic amidines"/>
    <property type="evidence" value="ECO:0007669"/>
    <property type="project" value="TreeGrafter"/>
</dbReference>
<dbReference type="InterPro" id="IPR052349">
    <property type="entry name" value="Metallo-hydrolase_Enzymes"/>
</dbReference>
<reference evidence="1 2" key="1">
    <citation type="journal article" date="2016" name="Sci. Rep.">
        <title>Metabolic traits of an uncultured archaeal lineage -MSBL1- from brine pools of the Red Sea.</title>
        <authorList>
            <person name="Mwirichia R."/>
            <person name="Alam I."/>
            <person name="Rashid M."/>
            <person name="Vinu M."/>
            <person name="Ba-Alawi W."/>
            <person name="Anthony Kamau A."/>
            <person name="Kamanda Ngugi D."/>
            <person name="Goker M."/>
            <person name="Klenk H.P."/>
            <person name="Bajic V."/>
            <person name="Stingl U."/>
        </authorList>
    </citation>
    <scope>NUCLEOTIDE SEQUENCE [LARGE SCALE GENOMIC DNA]</scope>
    <source>
        <strain evidence="1">SCGC-AAA261F17</strain>
    </source>
</reference>
<dbReference type="PATRIC" id="fig|1698274.3.peg.638"/>
<name>A0A133V3F5_9EURY</name>
<proteinExistence type="predicted"/>
<comment type="caution">
    <text evidence="1">The sequence shown here is derived from an EMBL/GenBank/DDBJ whole genome shotgun (WGS) entry which is preliminary data.</text>
</comment>
<dbReference type="PANTHER" id="PTHR32027:SF0">
    <property type="entry name" value="CYTOSINE DEAMINASE"/>
    <property type="match status" value="1"/>
</dbReference>
<protein>
    <submittedName>
        <fullName evidence="1">Uncharacterized protein</fullName>
    </submittedName>
</protein>
<organism evidence="1 2">
    <name type="scientific">candidate division MSBL1 archaeon SCGC-AAA261F17</name>
    <dbReference type="NCBI Taxonomy" id="1698274"/>
    <lineage>
        <taxon>Archaea</taxon>
        <taxon>Methanobacteriati</taxon>
        <taxon>Methanobacteriota</taxon>
        <taxon>candidate division MSBL1</taxon>
    </lineage>
</organism>
<evidence type="ECO:0000313" key="1">
    <source>
        <dbReference type="EMBL" id="KXB00963.1"/>
    </source>
</evidence>
<dbReference type="Gene3D" id="3.20.20.140">
    <property type="entry name" value="Metal-dependent hydrolases"/>
    <property type="match status" value="1"/>
</dbReference>
<sequence length="114" mass="12716">MHDKIRDYSVKDVKKRAKKVIESSVKYRCTKIRAQADISTIGGLIPLKGVLATKKECQDIADIQVVAFPQEGILRDEGTEELLYQAMEEGADVVGGMPAAEWSREESQKHVDIL</sequence>
<accession>A0A133V3F5</accession>
<evidence type="ECO:0000313" key="2">
    <source>
        <dbReference type="Proteomes" id="UP000070035"/>
    </source>
</evidence>
<dbReference type="Proteomes" id="UP000070035">
    <property type="component" value="Unassembled WGS sequence"/>
</dbReference>